<comment type="caution">
    <text evidence="3">The sequence shown here is derived from an EMBL/GenBank/DDBJ whole genome shotgun (WGS) entry which is preliminary data.</text>
</comment>
<proteinExistence type="predicted"/>
<evidence type="ECO:0000313" key="4">
    <source>
        <dbReference type="Proteomes" id="UP000011885"/>
    </source>
</evidence>
<dbReference type="Pfam" id="PF02517">
    <property type="entry name" value="Rce1-like"/>
    <property type="match status" value="2"/>
</dbReference>
<reference evidence="3 4" key="1">
    <citation type="journal article" date="2013" name="Mar. Genomics">
        <title>Expression of sulfatases in Rhodopirellula baltica and the diversity of sulfatases in the genus Rhodopirellula.</title>
        <authorList>
            <person name="Wegner C.E."/>
            <person name="Richter-Heitmann T."/>
            <person name="Klindworth A."/>
            <person name="Klockow C."/>
            <person name="Richter M."/>
            <person name="Achstetter T."/>
            <person name="Glockner F.O."/>
            <person name="Harder J."/>
        </authorList>
    </citation>
    <scope>NUCLEOTIDE SEQUENCE [LARGE SCALE GENOMIC DNA]</scope>
    <source>
        <strain evidence="3 4">SM41</strain>
    </source>
</reference>
<dbReference type="AlphaFoldDB" id="M5U6V3"/>
<feature type="transmembrane region" description="Helical" evidence="1">
    <location>
        <begin position="75"/>
        <end position="95"/>
    </location>
</feature>
<feature type="transmembrane region" description="Helical" evidence="1">
    <location>
        <begin position="433"/>
        <end position="457"/>
    </location>
</feature>
<dbReference type="PANTHER" id="PTHR43592:SF15">
    <property type="entry name" value="CAAX AMINO TERMINAL PROTEASE FAMILY PROTEIN"/>
    <property type="match status" value="1"/>
</dbReference>
<dbReference type="GO" id="GO:0004175">
    <property type="term" value="F:endopeptidase activity"/>
    <property type="evidence" value="ECO:0007669"/>
    <property type="project" value="UniProtKB-ARBA"/>
</dbReference>
<gene>
    <name evidence="3" type="ORF">RSSM_04951</name>
</gene>
<dbReference type="PANTHER" id="PTHR43592">
    <property type="entry name" value="CAAX AMINO TERMINAL PROTEASE"/>
    <property type="match status" value="1"/>
</dbReference>
<name>M5U6V3_9BACT</name>
<dbReference type="InterPro" id="IPR003675">
    <property type="entry name" value="Rce1/LyrA-like_dom"/>
</dbReference>
<feature type="transmembrane region" description="Helical" evidence="1">
    <location>
        <begin position="251"/>
        <end position="272"/>
    </location>
</feature>
<dbReference type="PATRIC" id="fig|1263870.3.peg.5238"/>
<feature type="transmembrane region" description="Helical" evidence="1">
    <location>
        <begin position="392"/>
        <end position="413"/>
    </location>
</feature>
<keyword evidence="1" id="KW-0472">Membrane</keyword>
<feature type="transmembrane region" description="Helical" evidence="1">
    <location>
        <begin position="29"/>
        <end position="50"/>
    </location>
</feature>
<evidence type="ECO:0000313" key="3">
    <source>
        <dbReference type="EMBL" id="EMI53611.1"/>
    </source>
</evidence>
<dbReference type="GO" id="GO:0080120">
    <property type="term" value="P:CAAX-box protein maturation"/>
    <property type="evidence" value="ECO:0007669"/>
    <property type="project" value="UniProtKB-ARBA"/>
</dbReference>
<dbReference type="EMBL" id="ANOH01000341">
    <property type="protein sequence ID" value="EMI53611.1"/>
    <property type="molecule type" value="Genomic_DNA"/>
</dbReference>
<sequence length="458" mass="49597">MTSPDASTEAMAPDATAAIEVAELSGYEWLLTGISLLILFAFTTSLIKWISLLRRRVRFFGEGALLPERPRARPYWNPLYFLFFFAVLIVANLQYNQLAQQYTSADIPATAEPTITADNVINSDDVTQADAGDGDAEEATAGAPEISVLQLLLSSASMVTATIVTMWLALAFRPRIRPHTGEQITGSVRHERPKIGWLPEKGDVTLGFKSAWLILPPTMLLMGLVSVLQKYSHPVLEALKPDGPDSSPDFAVFAALFFTTAIVTPIVEEFWFRGILQGGLQRIADAMHDTRRWAIALPNASMSNATTEADGETTGPARVELTSSPLGTPLANTHTIPAEPIAAETVPSEPIATDPYASPRPAEVAGTPLSEQPTPAELAADFSTRSDWTPTAIWPIVVASILFAVMHWGQGLAPIPLFFLSLGLGYLYRQTGSLVPSIVVHFVLNGFTMSATLLELLR</sequence>
<keyword evidence="1" id="KW-1133">Transmembrane helix</keyword>
<feature type="domain" description="CAAX prenyl protease 2/Lysostaphin resistance protein A-like" evidence="2">
    <location>
        <begin position="253"/>
        <end position="296"/>
    </location>
</feature>
<keyword evidence="4" id="KW-1185">Reference proteome</keyword>
<evidence type="ECO:0000256" key="1">
    <source>
        <dbReference type="SAM" id="Phobius"/>
    </source>
</evidence>
<feature type="domain" description="CAAX prenyl protease 2/Lysostaphin resistance protein A-like" evidence="2">
    <location>
        <begin position="388"/>
        <end position="446"/>
    </location>
</feature>
<organism evidence="3 4">
    <name type="scientific">Rhodopirellula sallentina SM41</name>
    <dbReference type="NCBI Taxonomy" id="1263870"/>
    <lineage>
        <taxon>Bacteria</taxon>
        <taxon>Pseudomonadati</taxon>
        <taxon>Planctomycetota</taxon>
        <taxon>Planctomycetia</taxon>
        <taxon>Pirellulales</taxon>
        <taxon>Pirellulaceae</taxon>
        <taxon>Rhodopirellula</taxon>
    </lineage>
</organism>
<feature type="transmembrane region" description="Helical" evidence="1">
    <location>
        <begin position="211"/>
        <end position="231"/>
    </location>
</feature>
<keyword evidence="1" id="KW-0812">Transmembrane</keyword>
<dbReference type="Proteomes" id="UP000011885">
    <property type="component" value="Unassembled WGS sequence"/>
</dbReference>
<evidence type="ECO:0000259" key="2">
    <source>
        <dbReference type="Pfam" id="PF02517"/>
    </source>
</evidence>
<feature type="transmembrane region" description="Helical" evidence="1">
    <location>
        <begin position="151"/>
        <end position="172"/>
    </location>
</feature>
<accession>M5U6V3</accession>
<protein>
    <submittedName>
        <fullName evidence="3">Putative membrane protein</fullName>
    </submittedName>
</protein>